<evidence type="ECO:0000256" key="3">
    <source>
        <dbReference type="SAM" id="MobiDB-lite"/>
    </source>
</evidence>
<organism evidence="5 6">
    <name type="scientific">Streptomyces viridochromogenes (strain DSM 40736 / JCM 4977 / BCRC 1201 / Tue 494)</name>
    <dbReference type="NCBI Taxonomy" id="591159"/>
    <lineage>
        <taxon>Bacteria</taxon>
        <taxon>Bacillati</taxon>
        <taxon>Actinomycetota</taxon>
        <taxon>Actinomycetes</taxon>
        <taxon>Kitasatosporales</taxon>
        <taxon>Streptomycetaceae</taxon>
        <taxon>Streptomyces</taxon>
    </lineage>
</organism>
<dbReference type="InterPro" id="IPR009081">
    <property type="entry name" value="PP-bd_ACP"/>
</dbReference>
<dbReference type="NCBIfam" id="TIGR01444">
    <property type="entry name" value="fkbM_fam"/>
    <property type="match status" value="1"/>
</dbReference>
<feature type="compositionally biased region" description="Low complexity" evidence="3">
    <location>
        <begin position="463"/>
        <end position="473"/>
    </location>
</feature>
<dbReference type="PROSITE" id="PS50075">
    <property type="entry name" value="CARRIER"/>
    <property type="match status" value="1"/>
</dbReference>
<protein>
    <submittedName>
        <fullName evidence="5">31-O-demethyl-FK506 methyltransferase</fullName>
    </submittedName>
</protein>
<evidence type="ECO:0000313" key="5">
    <source>
        <dbReference type="EMBL" id="EFL30484.1"/>
    </source>
</evidence>
<dbReference type="SMART" id="SM00823">
    <property type="entry name" value="PKS_PP"/>
    <property type="match status" value="1"/>
</dbReference>
<dbReference type="PANTHER" id="PTHR34203">
    <property type="entry name" value="METHYLTRANSFERASE, FKBM FAMILY PROTEIN"/>
    <property type="match status" value="1"/>
</dbReference>
<dbReference type="RefSeq" id="WP_003988599.1">
    <property type="nucleotide sequence ID" value="NZ_GG657757.1"/>
</dbReference>
<evidence type="ECO:0000259" key="4">
    <source>
        <dbReference type="PROSITE" id="PS50075"/>
    </source>
</evidence>
<dbReference type="OrthoDB" id="424472at2"/>
<dbReference type="InterPro" id="IPR020806">
    <property type="entry name" value="PKS_PP-bd"/>
</dbReference>
<dbReference type="PANTHER" id="PTHR34203:SF13">
    <property type="entry name" value="EXPRESSED PROTEIN"/>
    <property type="match status" value="1"/>
</dbReference>
<dbReference type="InterPro" id="IPR052514">
    <property type="entry name" value="SAM-dependent_MTase"/>
</dbReference>
<evidence type="ECO:0000256" key="2">
    <source>
        <dbReference type="ARBA" id="ARBA00022553"/>
    </source>
</evidence>
<keyword evidence="5" id="KW-0489">Methyltransferase</keyword>
<evidence type="ECO:0000313" key="6">
    <source>
        <dbReference type="Proteomes" id="UP000004184"/>
    </source>
</evidence>
<keyword evidence="6" id="KW-1185">Reference proteome</keyword>
<dbReference type="InterPro" id="IPR029063">
    <property type="entry name" value="SAM-dependent_MTases_sf"/>
</dbReference>
<dbReference type="SUPFAM" id="SSF53335">
    <property type="entry name" value="S-adenosyl-L-methionine-dependent methyltransferases"/>
    <property type="match status" value="1"/>
</dbReference>
<feature type="region of interest" description="Disordered" evidence="3">
    <location>
        <begin position="463"/>
        <end position="488"/>
    </location>
</feature>
<evidence type="ECO:0000256" key="1">
    <source>
        <dbReference type="ARBA" id="ARBA00022450"/>
    </source>
</evidence>
<dbReference type="Proteomes" id="UP000004184">
    <property type="component" value="Unassembled WGS sequence"/>
</dbReference>
<proteinExistence type="predicted"/>
<reference evidence="6" key="1">
    <citation type="submission" date="2009-02" db="EMBL/GenBank/DDBJ databases">
        <title>Annotation of Streptomyces viridochromogenes strain DSM 40736.</title>
        <authorList>
            <consortium name="The Broad Institute Genome Sequencing Platform"/>
            <consortium name="Broad Institute Microbial Sequencing Center"/>
            <person name="Fischbach M."/>
            <person name="Godfrey P."/>
            <person name="Ward D."/>
            <person name="Young S."/>
            <person name="Zeng Q."/>
            <person name="Koehrsen M."/>
            <person name="Alvarado L."/>
            <person name="Berlin A.M."/>
            <person name="Bochicchio J."/>
            <person name="Borenstein D."/>
            <person name="Chapman S.B."/>
            <person name="Chen Z."/>
            <person name="Engels R."/>
            <person name="Freedman E."/>
            <person name="Gellesch M."/>
            <person name="Goldberg J."/>
            <person name="Griggs A."/>
            <person name="Gujja S."/>
            <person name="Heilman E.R."/>
            <person name="Heiman D.I."/>
            <person name="Hepburn T.A."/>
            <person name="Howarth C."/>
            <person name="Jen D."/>
            <person name="Larson L."/>
            <person name="Lewis B."/>
            <person name="Mehta T."/>
            <person name="Park D."/>
            <person name="Pearson M."/>
            <person name="Richards J."/>
            <person name="Roberts A."/>
            <person name="Saif S."/>
            <person name="Shea T.D."/>
            <person name="Shenoy N."/>
            <person name="Sisk P."/>
            <person name="Stolte C."/>
            <person name="Sykes S.N."/>
            <person name="Thomson T."/>
            <person name="Walk T."/>
            <person name="White J."/>
            <person name="Yandava C."/>
            <person name="Straight P."/>
            <person name="Clardy J."/>
            <person name="Hung D."/>
            <person name="Kolter R."/>
            <person name="Mekalanos J."/>
            <person name="Walker S."/>
            <person name="Walsh C.T."/>
            <person name="Wieland-Brown L.C."/>
            <person name="Haas B."/>
            <person name="Nusbaum C."/>
            <person name="Birren B."/>
        </authorList>
    </citation>
    <scope>NUCLEOTIDE SEQUENCE [LARGE SCALE GENOMIC DNA]</scope>
    <source>
        <strain evidence="6">DSM 40736 / JCM 4977 / BCRC 1201 / Tue 494</strain>
    </source>
</reference>
<keyword evidence="1" id="KW-0596">Phosphopantetheine</keyword>
<dbReference type="InterPro" id="IPR036736">
    <property type="entry name" value="ACP-like_sf"/>
</dbReference>
<dbReference type="EMBL" id="GG657757">
    <property type="protein sequence ID" value="EFL30484.1"/>
    <property type="molecule type" value="Genomic_DNA"/>
</dbReference>
<keyword evidence="2" id="KW-0597">Phosphoprotein</keyword>
<dbReference type="Gene3D" id="3.40.50.150">
    <property type="entry name" value="Vaccinia Virus protein VP39"/>
    <property type="match status" value="1"/>
</dbReference>
<dbReference type="GO" id="GO:0032259">
    <property type="term" value="P:methylation"/>
    <property type="evidence" value="ECO:0007669"/>
    <property type="project" value="UniProtKB-KW"/>
</dbReference>
<dbReference type="InterPro" id="IPR006162">
    <property type="entry name" value="Ppantetheine_attach_site"/>
</dbReference>
<dbReference type="AlphaFoldDB" id="D9XF05"/>
<dbReference type="InterPro" id="IPR006342">
    <property type="entry name" value="FkbM_mtfrase"/>
</dbReference>
<keyword evidence="5" id="KW-0808">Transferase</keyword>
<name>D9XF05_STRVT</name>
<dbReference type="Gene3D" id="1.10.1200.10">
    <property type="entry name" value="ACP-like"/>
    <property type="match status" value="1"/>
</dbReference>
<dbReference type="eggNOG" id="COG1020">
    <property type="taxonomic scope" value="Bacteria"/>
</dbReference>
<dbReference type="PROSITE" id="PS00012">
    <property type="entry name" value="PHOSPHOPANTETHEINE"/>
    <property type="match status" value="1"/>
</dbReference>
<dbReference type="GO" id="GO:0008168">
    <property type="term" value="F:methyltransferase activity"/>
    <property type="evidence" value="ECO:0007669"/>
    <property type="project" value="UniProtKB-KW"/>
</dbReference>
<dbReference type="GO" id="GO:0031177">
    <property type="term" value="F:phosphopantetheine binding"/>
    <property type="evidence" value="ECO:0007669"/>
    <property type="project" value="InterPro"/>
</dbReference>
<dbReference type="Pfam" id="PF05050">
    <property type="entry name" value="Methyltransf_21"/>
    <property type="match status" value="1"/>
</dbReference>
<gene>
    <name evidence="5" type="ORF">SSQG_01002</name>
</gene>
<dbReference type="HOGENOM" id="CLU_585145_0_0_11"/>
<dbReference type="Pfam" id="PF00550">
    <property type="entry name" value="PP-binding"/>
    <property type="match status" value="1"/>
</dbReference>
<accession>D9XF05</accession>
<dbReference type="GO" id="GO:0017000">
    <property type="term" value="P:antibiotic biosynthetic process"/>
    <property type="evidence" value="ECO:0007669"/>
    <property type="project" value="UniProtKB-ARBA"/>
</dbReference>
<sequence>MSDPMDSDRTRVMARLLCTHPAVTEATVTAGADGRESVAWLVPDRSHAPLLHRAAALEAAGRLGMLGWHEPADGLRVAGVNRGETDFLYREIFTENAYFKHGITLPPGAVVVDAGANIGMFTLDVARRSPGARVIAVEPVEELAEAATVNAELHGVDATVLRCGLGRAESEIRFTYYPHNSVMSGGFAQVDEDSDVLRRHLLTGEGAEEGAQLDRLVTDRMTAVRRRVPTTTLTRVAADHGLTRIDLLKIDVEKAEMDVLEGIDAALWPRIDRIVMEVHDIDDRLAAVLGTLSAQGFSVTHEQDPRLALTPCHHVYAHRPEATAHDTCPSRVAATSVGHGPNLRTLERELRELLTRADPSAEVPGRFVVVPGLDEVTVQSPAPDAVPRATCRTAHLAEIWAGIFGPEAVRPDADFFDLGGDSLAAVRLLAHVERRLGEDALTPDLIFTDSTFGALAAAIEASAPPRASAATGAQRTGSEDPTPDRGEP</sequence>
<feature type="domain" description="Carrier" evidence="4">
    <location>
        <begin position="387"/>
        <end position="463"/>
    </location>
</feature>
<dbReference type="SUPFAM" id="SSF47336">
    <property type="entry name" value="ACP-like"/>
    <property type="match status" value="1"/>
</dbReference>
<dbReference type="STRING" id="591159.SSQG_01002"/>